<keyword evidence="3" id="KW-0288">FMN</keyword>
<accession>A0ABW0Q1I6</accession>
<feature type="domain" description="NADPH-dependent FMN reductase-like" evidence="5">
    <location>
        <begin position="5"/>
        <end position="149"/>
    </location>
</feature>
<evidence type="ECO:0000313" key="7">
    <source>
        <dbReference type="Proteomes" id="UP001596150"/>
    </source>
</evidence>
<dbReference type="Pfam" id="PF03358">
    <property type="entry name" value="FMN_red"/>
    <property type="match status" value="1"/>
</dbReference>
<dbReference type="InterPro" id="IPR029039">
    <property type="entry name" value="Flavoprotein-like_sf"/>
</dbReference>
<evidence type="ECO:0000256" key="2">
    <source>
        <dbReference type="ARBA" id="ARBA00022630"/>
    </source>
</evidence>
<keyword evidence="2" id="KW-0285">Flavoprotein</keyword>
<dbReference type="InterPro" id="IPR051814">
    <property type="entry name" value="NAD(P)H-dep_FMN_reductase"/>
</dbReference>
<comment type="caution">
    <text evidence="6">The sequence shown here is derived from an EMBL/GenBank/DDBJ whole genome shotgun (WGS) entry which is preliminary data.</text>
</comment>
<evidence type="ECO:0000256" key="1">
    <source>
        <dbReference type="ARBA" id="ARBA00005990"/>
    </source>
</evidence>
<sequence>MTELSIVGIAGNVTRPSRTAVLVGEILKVLEARTGANTRLIELVDAAPLVFAALTPDRLQGEAKELVRLIERADVLVVGTPVYRAAYTGALKHLLDLVHHHALTGVPVILTATGGTPMHALVIEHHLRPLFGFFKAMTVPTTIFAVESDFSDYRIVNPMITDRVEQVASEAVGALRARSLLSFDSFSSAGRLPLAVG</sequence>
<dbReference type="PANTHER" id="PTHR43408">
    <property type="entry name" value="FMN REDUCTASE (NADPH)"/>
    <property type="match status" value="1"/>
</dbReference>
<reference evidence="7" key="1">
    <citation type="journal article" date="2019" name="Int. J. Syst. Evol. Microbiol.">
        <title>The Global Catalogue of Microorganisms (GCM) 10K type strain sequencing project: providing services to taxonomists for standard genome sequencing and annotation.</title>
        <authorList>
            <consortium name="The Broad Institute Genomics Platform"/>
            <consortium name="The Broad Institute Genome Sequencing Center for Infectious Disease"/>
            <person name="Wu L."/>
            <person name="Ma J."/>
        </authorList>
    </citation>
    <scope>NUCLEOTIDE SEQUENCE [LARGE SCALE GENOMIC DNA]</scope>
    <source>
        <strain evidence="7">KACC 12633</strain>
    </source>
</reference>
<evidence type="ECO:0000256" key="4">
    <source>
        <dbReference type="ARBA" id="ARBA00023002"/>
    </source>
</evidence>
<dbReference type="SUPFAM" id="SSF52218">
    <property type="entry name" value="Flavoproteins"/>
    <property type="match status" value="1"/>
</dbReference>
<dbReference type="NCBIfam" id="TIGR03566">
    <property type="entry name" value="FMN_reduc_MsuE"/>
    <property type="match status" value="1"/>
</dbReference>
<evidence type="ECO:0000313" key="6">
    <source>
        <dbReference type="EMBL" id="MFC5518736.1"/>
    </source>
</evidence>
<gene>
    <name evidence="6" type="primary">msuE</name>
    <name evidence="6" type="ORF">ACFPP9_23375</name>
</gene>
<dbReference type="PANTHER" id="PTHR43408:SF2">
    <property type="entry name" value="FMN REDUCTASE (NADPH)"/>
    <property type="match status" value="1"/>
</dbReference>
<keyword evidence="4 6" id="KW-0560">Oxidoreductase</keyword>
<dbReference type="EC" id="1.5.1.-" evidence="6"/>
<organism evidence="6 7">
    <name type="scientific">Kaistia terrae</name>
    <dbReference type="NCBI Taxonomy" id="537017"/>
    <lineage>
        <taxon>Bacteria</taxon>
        <taxon>Pseudomonadati</taxon>
        <taxon>Pseudomonadota</taxon>
        <taxon>Alphaproteobacteria</taxon>
        <taxon>Hyphomicrobiales</taxon>
        <taxon>Kaistiaceae</taxon>
        <taxon>Kaistia</taxon>
    </lineage>
</organism>
<comment type="similarity">
    <text evidence="1">Belongs to the SsuE family.</text>
</comment>
<keyword evidence="7" id="KW-1185">Reference proteome</keyword>
<dbReference type="GO" id="GO:0016491">
    <property type="term" value="F:oxidoreductase activity"/>
    <property type="evidence" value="ECO:0007669"/>
    <property type="project" value="UniProtKB-KW"/>
</dbReference>
<dbReference type="EMBL" id="JBHSML010000014">
    <property type="protein sequence ID" value="MFC5518736.1"/>
    <property type="molecule type" value="Genomic_DNA"/>
</dbReference>
<name>A0ABW0Q1I6_9HYPH</name>
<proteinExistence type="inferred from homology"/>
<evidence type="ECO:0000259" key="5">
    <source>
        <dbReference type="Pfam" id="PF03358"/>
    </source>
</evidence>
<dbReference type="Gene3D" id="3.40.50.360">
    <property type="match status" value="1"/>
</dbReference>
<dbReference type="InterPro" id="IPR005025">
    <property type="entry name" value="FMN_Rdtase-like_dom"/>
</dbReference>
<dbReference type="RefSeq" id="WP_266344503.1">
    <property type="nucleotide sequence ID" value="NZ_JAPKNH010000005.1"/>
</dbReference>
<dbReference type="InterPro" id="IPR019912">
    <property type="entry name" value="FMN_Rdtase_MsuE-like"/>
</dbReference>
<evidence type="ECO:0000256" key="3">
    <source>
        <dbReference type="ARBA" id="ARBA00022643"/>
    </source>
</evidence>
<dbReference type="Proteomes" id="UP001596150">
    <property type="component" value="Unassembled WGS sequence"/>
</dbReference>
<protein>
    <submittedName>
        <fullName evidence="6">FMN reductase</fullName>
        <ecNumber evidence="6">1.5.1.-</ecNumber>
    </submittedName>
</protein>